<dbReference type="OrthoDB" id="9796421at2"/>
<dbReference type="InterPro" id="IPR036909">
    <property type="entry name" value="Cyt_c-like_dom_sf"/>
</dbReference>
<dbReference type="GO" id="GO:0020037">
    <property type="term" value="F:heme binding"/>
    <property type="evidence" value="ECO:0007669"/>
    <property type="project" value="InterPro"/>
</dbReference>
<keyword evidence="5 6" id="KW-0408">Iron</keyword>
<dbReference type="Gene3D" id="1.10.760.10">
    <property type="entry name" value="Cytochrome c-like domain"/>
    <property type="match status" value="1"/>
</dbReference>
<dbReference type="EMBL" id="NFZW01000001">
    <property type="protein sequence ID" value="RFA39562.1"/>
    <property type="molecule type" value="Genomic_DNA"/>
</dbReference>
<organism evidence="8 9">
    <name type="scientific">Alkalilimnicola ehrlichii</name>
    <dbReference type="NCBI Taxonomy" id="351052"/>
    <lineage>
        <taxon>Bacteria</taxon>
        <taxon>Pseudomonadati</taxon>
        <taxon>Pseudomonadota</taxon>
        <taxon>Gammaproteobacteria</taxon>
        <taxon>Chromatiales</taxon>
        <taxon>Ectothiorhodospiraceae</taxon>
        <taxon>Alkalilimnicola</taxon>
    </lineage>
</organism>
<dbReference type="AlphaFoldDB" id="A0A3E0X3Y8"/>
<gene>
    <name evidence="8" type="ORF">CAL65_02030</name>
</gene>
<keyword evidence="9" id="KW-1185">Reference proteome</keyword>
<dbReference type="InterPro" id="IPR009056">
    <property type="entry name" value="Cyt_c-like_dom"/>
</dbReference>
<evidence type="ECO:0000259" key="7">
    <source>
        <dbReference type="PROSITE" id="PS51007"/>
    </source>
</evidence>
<proteinExistence type="predicted"/>
<evidence type="ECO:0000256" key="6">
    <source>
        <dbReference type="PROSITE-ProRule" id="PRU00433"/>
    </source>
</evidence>
<accession>A0A3E0X3Y8</accession>
<dbReference type="PROSITE" id="PS51007">
    <property type="entry name" value="CYTC"/>
    <property type="match status" value="1"/>
</dbReference>
<dbReference type="GO" id="GO:0046872">
    <property type="term" value="F:metal ion binding"/>
    <property type="evidence" value="ECO:0007669"/>
    <property type="project" value="UniProtKB-KW"/>
</dbReference>
<evidence type="ECO:0000256" key="5">
    <source>
        <dbReference type="ARBA" id="ARBA00023004"/>
    </source>
</evidence>
<evidence type="ECO:0000313" key="8">
    <source>
        <dbReference type="EMBL" id="RFA39562.1"/>
    </source>
</evidence>
<sequence length="111" mass="11897">MTARVNHEKHLLIVIALPLLFSVGLAQAASIERGQARSTSCAACHGAKGISALPTMYPDLAGQSVEELKQALQDFRSGERSDAVMRAQARGLSDQDIADLAAYYASLEPRK</sequence>
<keyword evidence="4" id="KW-0249">Electron transport</keyword>
<dbReference type="SUPFAM" id="SSF46626">
    <property type="entry name" value="Cytochrome c"/>
    <property type="match status" value="1"/>
</dbReference>
<dbReference type="Proteomes" id="UP000256763">
    <property type="component" value="Unassembled WGS sequence"/>
</dbReference>
<dbReference type="Pfam" id="PF00034">
    <property type="entry name" value="Cytochrom_C"/>
    <property type="match status" value="1"/>
</dbReference>
<dbReference type="PANTHER" id="PTHR33751">
    <property type="entry name" value="CBB3-TYPE CYTOCHROME C OXIDASE SUBUNIT FIXP"/>
    <property type="match status" value="1"/>
</dbReference>
<dbReference type="InterPro" id="IPR050597">
    <property type="entry name" value="Cytochrome_c_Oxidase_Subunit"/>
</dbReference>
<evidence type="ECO:0000256" key="3">
    <source>
        <dbReference type="ARBA" id="ARBA00022723"/>
    </source>
</evidence>
<evidence type="ECO:0000256" key="1">
    <source>
        <dbReference type="ARBA" id="ARBA00022448"/>
    </source>
</evidence>
<evidence type="ECO:0000256" key="4">
    <source>
        <dbReference type="ARBA" id="ARBA00022982"/>
    </source>
</evidence>
<keyword evidence="1" id="KW-0813">Transport</keyword>
<feature type="domain" description="Cytochrome c" evidence="7">
    <location>
        <begin position="29"/>
        <end position="108"/>
    </location>
</feature>
<evidence type="ECO:0000256" key="2">
    <source>
        <dbReference type="ARBA" id="ARBA00022617"/>
    </source>
</evidence>
<dbReference type="PANTHER" id="PTHR33751:SF9">
    <property type="entry name" value="CYTOCHROME C4"/>
    <property type="match status" value="1"/>
</dbReference>
<keyword evidence="3 6" id="KW-0479">Metal-binding</keyword>
<dbReference type="GO" id="GO:0009055">
    <property type="term" value="F:electron transfer activity"/>
    <property type="evidence" value="ECO:0007669"/>
    <property type="project" value="InterPro"/>
</dbReference>
<reference evidence="9" key="1">
    <citation type="submission" date="2017-05" db="EMBL/GenBank/DDBJ databases">
        <authorList>
            <person name="Sharma S."/>
            <person name="Sidhu C."/>
            <person name="Pinnaka A.K."/>
        </authorList>
    </citation>
    <scope>NUCLEOTIDE SEQUENCE [LARGE SCALE GENOMIC DNA]</scope>
    <source>
        <strain evidence="9">AK93</strain>
    </source>
</reference>
<keyword evidence="2 6" id="KW-0349">Heme</keyword>
<comment type="caution">
    <text evidence="8">The sequence shown here is derived from an EMBL/GenBank/DDBJ whole genome shotgun (WGS) entry which is preliminary data.</text>
</comment>
<protein>
    <recommendedName>
        <fullName evidence="7">Cytochrome c domain-containing protein</fullName>
    </recommendedName>
</protein>
<dbReference type="RefSeq" id="WP_116300470.1">
    <property type="nucleotide sequence ID" value="NZ_NFZV01000001.1"/>
</dbReference>
<evidence type="ECO:0000313" key="9">
    <source>
        <dbReference type="Proteomes" id="UP000256763"/>
    </source>
</evidence>
<name>A0A3E0X3Y8_9GAMM</name>